<dbReference type="EMBL" id="JAAAIM010000098">
    <property type="protein sequence ID" value="KAG0295027.1"/>
    <property type="molecule type" value="Genomic_DNA"/>
</dbReference>
<gene>
    <name evidence="1" type="ORF">BGZ96_012690</name>
</gene>
<sequence length="78" mass="8519">MNIDIEARRCSSALGYVTSGRFDLLTIDGRQKGEILLSITIVAFGQTEDYHPTEVGGFTMIYSGPHDRVDKIELQGGG</sequence>
<accession>A0ABQ7KCY2</accession>
<evidence type="ECO:0000313" key="1">
    <source>
        <dbReference type="EMBL" id="KAG0295027.1"/>
    </source>
</evidence>
<reference evidence="1 2" key="1">
    <citation type="journal article" date="2020" name="Fungal Divers.">
        <title>Resolving the Mortierellaceae phylogeny through synthesis of multi-gene phylogenetics and phylogenomics.</title>
        <authorList>
            <person name="Vandepol N."/>
            <person name="Liber J."/>
            <person name="Desiro A."/>
            <person name="Na H."/>
            <person name="Kennedy M."/>
            <person name="Barry K."/>
            <person name="Grigoriev I.V."/>
            <person name="Miller A.N."/>
            <person name="O'Donnell K."/>
            <person name="Stajich J.E."/>
            <person name="Bonito G."/>
        </authorList>
    </citation>
    <scope>NUCLEOTIDE SEQUENCE [LARGE SCALE GENOMIC DNA]</scope>
    <source>
        <strain evidence="1 2">AD045</strain>
    </source>
</reference>
<keyword evidence="2" id="KW-1185">Reference proteome</keyword>
<name>A0ABQ7KCY2_9FUNG</name>
<protein>
    <submittedName>
        <fullName evidence="1">Uncharacterized protein</fullName>
    </submittedName>
</protein>
<proteinExistence type="predicted"/>
<evidence type="ECO:0000313" key="2">
    <source>
        <dbReference type="Proteomes" id="UP001194696"/>
    </source>
</evidence>
<comment type="caution">
    <text evidence="1">The sequence shown here is derived from an EMBL/GenBank/DDBJ whole genome shotgun (WGS) entry which is preliminary data.</text>
</comment>
<organism evidence="1 2">
    <name type="scientific">Linnemannia gamsii</name>
    <dbReference type="NCBI Taxonomy" id="64522"/>
    <lineage>
        <taxon>Eukaryota</taxon>
        <taxon>Fungi</taxon>
        <taxon>Fungi incertae sedis</taxon>
        <taxon>Mucoromycota</taxon>
        <taxon>Mortierellomycotina</taxon>
        <taxon>Mortierellomycetes</taxon>
        <taxon>Mortierellales</taxon>
        <taxon>Mortierellaceae</taxon>
        <taxon>Linnemannia</taxon>
    </lineage>
</organism>
<dbReference type="Proteomes" id="UP001194696">
    <property type="component" value="Unassembled WGS sequence"/>
</dbReference>